<name>A0A4S2N5I2_9PEZI</name>
<organism evidence="1 2">
    <name type="scientific">Ascodesmis nigricans</name>
    <dbReference type="NCBI Taxonomy" id="341454"/>
    <lineage>
        <taxon>Eukaryota</taxon>
        <taxon>Fungi</taxon>
        <taxon>Dikarya</taxon>
        <taxon>Ascomycota</taxon>
        <taxon>Pezizomycotina</taxon>
        <taxon>Pezizomycetes</taxon>
        <taxon>Pezizales</taxon>
        <taxon>Ascodesmidaceae</taxon>
        <taxon>Ascodesmis</taxon>
    </lineage>
</organism>
<evidence type="ECO:0000313" key="2">
    <source>
        <dbReference type="Proteomes" id="UP000298138"/>
    </source>
</evidence>
<proteinExistence type="predicted"/>
<protein>
    <submittedName>
        <fullName evidence="1">Uncharacterized protein</fullName>
    </submittedName>
</protein>
<dbReference type="EMBL" id="ML220112">
    <property type="protein sequence ID" value="TGZ84457.1"/>
    <property type="molecule type" value="Genomic_DNA"/>
</dbReference>
<reference evidence="1 2" key="1">
    <citation type="submission" date="2019-04" db="EMBL/GenBank/DDBJ databases">
        <title>Comparative genomics and transcriptomics to analyze fruiting body development in filamentous ascomycetes.</title>
        <authorList>
            <consortium name="DOE Joint Genome Institute"/>
            <person name="Lutkenhaus R."/>
            <person name="Traeger S."/>
            <person name="Breuer J."/>
            <person name="Kuo A."/>
            <person name="Lipzen A."/>
            <person name="Pangilinan J."/>
            <person name="Dilworth D."/>
            <person name="Sandor L."/>
            <person name="Poggeler S."/>
            <person name="Barry K."/>
            <person name="Grigoriev I.V."/>
            <person name="Nowrousian M."/>
        </authorList>
    </citation>
    <scope>NUCLEOTIDE SEQUENCE [LARGE SCALE GENOMIC DNA]</scope>
    <source>
        <strain evidence="1 2">CBS 389.68</strain>
    </source>
</reference>
<gene>
    <name evidence="1" type="ORF">EX30DRAFT_495</name>
</gene>
<dbReference type="Proteomes" id="UP000298138">
    <property type="component" value="Unassembled WGS sequence"/>
</dbReference>
<evidence type="ECO:0000313" key="1">
    <source>
        <dbReference type="EMBL" id="TGZ84457.1"/>
    </source>
</evidence>
<keyword evidence="2" id="KW-1185">Reference proteome</keyword>
<accession>A0A4S2N5I2</accession>
<dbReference type="InParanoid" id="A0A4S2N5I2"/>
<dbReference type="AlphaFoldDB" id="A0A4S2N5I2"/>
<sequence>MDVSRVNYGRMSPTPHGAHVFPSHSTSTGLRPMIRYRRALYSTAQYRVDLHRSAPIRHPPGLGSTKYCPVVPFWLPVSSSPYHHLHLPRSSASLKNKKIIRHPINPILSFSCPMSNAQRCPWHGRSYAMLNKAHRAAYDLRNFVTDGYVALL</sequence>